<dbReference type="InParanoid" id="E8R0P4"/>
<evidence type="ECO:0000256" key="4">
    <source>
        <dbReference type="ARBA" id="ARBA00023172"/>
    </source>
</evidence>
<keyword evidence="8" id="KW-1185">Reference proteome</keyword>
<dbReference type="GO" id="GO:0003678">
    <property type="term" value="F:DNA helicase activity"/>
    <property type="evidence" value="ECO:0007669"/>
    <property type="project" value="InterPro"/>
</dbReference>
<dbReference type="Proteomes" id="UP000008631">
    <property type="component" value="Chromosome"/>
</dbReference>
<keyword evidence="2 6" id="KW-0227">DNA damage</keyword>
<reference evidence="7 8" key="2">
    <citation type="journal article" date="2011" name="Stand. Genomic Sci.">
        <title>Complete genome sequence of Isosphaera pallida type strain (IS1B).</title>
        <authorList>
            <consortium name="US DOE Joint Genome Institute (JGI-PGF)"/>
            <person name="Goker M."/>
            <person name="Cleland D."/>
            <person name="Saunders E."/>
            <person name="Lapidus A."/>
            <person name="Nolan M."/>
            <person name="Lucas S."/>
            <person name="Hammon N."/>
            <person name="Deshpande S."/>
            <person name="Cheng J.F."/>
            <person name="Tapia R."/>
            <person name="Han C."/>
            <person name="Goodwin L."/>
            <person name="Pitluck S."/>
            <person name="Liolios K."/>
            <person name="Pagani I."/>
            <person name="Ivanova N."/>
            <person name="Mavromatis K."/>
            <person name="Pati A."/>
            <person name="Chen A."/>
            <person name="Palaniappan K."/>
            <person name="Land M."/>
            <person name="Hauser L."/>
            <person name="Chang Y.J."/>
            <person name="Jeffries C.D."/>
            <person name="Detter J.C."/>
            <person name="Beck B."/>
            <person name="Woyke T."/>
            <person name="Bristow J."/>
            <person name="Eisen J.A."/>
            <person name="Markowitz V."/>
            <person name="Hugenholtz P."/>
            <person name="Kyrpides N.C."/>
            <person name="Klenk H.P."/>
        </authorList>
    </citation>
    <scope>NUCLEOTIDE SEQUENCE [LARGE SCALE GENOMIC DNA]</scope>
    <source>
        <strain evidence="8">ATCC 43644 / DSM 9630 / IS1B</strain>
    </source>
</reference>
<keyword evidence="5 6" id="KW-0234">DNA repair</keyword>
<comment type="domain">
    <text evidence="6">Has three domains with a flexible linker between the domains II and III and assumes an 'L' shape. Domain III is highly mobile and contacts RuvB.</text>
</comment>
<dbReference type="FunCoup" id="E8R0P4">
    <property type="interactions" value="200"/>
</dbReference>
<gene>
    <name evidence="6" type="primary">ruvA</name>
    <name evidence="7" type="ordered locus">Isop_0637</name>
</gene>
<dbReference type="Gene3D" id="1.10.150.20">
    <property type="entry name" value="5' to 3' exonuclease, C-terminal subdomain"/>
    <property type="match status" value="1"/>
</dbReference>
<proteinExistence type="inferred from homology"/>
<dbReference type="InterPro" id="IPR010994">
    <property type="entry name" value="RuvA_2-like"/>
</dbReference>
<dbReference type="STRING" id="575540.Isop_0637"/>
<reference key="1">
    <citation type="submission" date="2010-11" db="EMBL/GenBank/DDBJ databases">
        <title>The complete sequence of chromosome of Isophaera pallida ATCC 43644.</title>
        <authorList>
            <consortium name="US DOE Joint Genome Institute (JGI-PGF)"/>
            <person name="Lucas S."/>
            <person name="Copeland A."/>
            <person name="Lapidus A."/>
            <person name="Bruce D."/>
            <person name="Goodwin L."/>
            <person name="Pitluck S."/>
            <person name="Kyrpides N."/>
            <person name="Mavromatis K."/>
            <person name="Pagani I."/>
            <person name="Ivanova N."/>
            <person name="Saunders E."/>
            <person name="Brettin T."/>
            <person name="Detter J.C."/>
            <person name="Han C."/>
            <person name="Tapia R."/>
            <person name="Land M."/>
            <person name="Hauser L."/>
            <person name="Markowitz V."/>
            <person name="Cheng J.-F."/>
            <person name="Hugenholtz P."/>
            <person name="Woyke T."/>
            <person name="Wu D."/>
            <person name="Eisen J.A."/>
        </authorList>
    </citation>
    <scope>NUCLEOTIDE SEQUENCE</scope>
    <source>
        <strain>ATCC 43644</strain>
    </source>
</reference>
<dbReference type="RefSeq" id="WP_013563518.1">
    <property type="nucleotide sequence ID" value="NC_014962.1"/>
</dbReference>
<evidence type="ECO:0000256" key="3">
    <source>
        <dbReference type="ARBA" id="ARBA00023125"/>
    </source>
</evidence>
<keyword evidence="7" id="KW-0378">Hydrolase</keyword>
<evidence type="ECO:0000256" key="1">
    <source>
        <dbReference type="ARBA" id="ARBA00022490"/>
    </source>
</evidence>
<keyword evidence="7" id="KW-0347">Helicase</keyword>
<evidence type="ECO:0000256" key="6">
    <source>
        <dbReference type="HAMAP-Rule" id="MF_00031"/>
    </source>
</evidence>
<protein>
    <recommendedName>
        <fullName evidence="6">Holliday junction branch migration complex subunit RuvA</fullName>
    </recommendedName>
</protein>
<accession>E8R0P4</accession>
<dbReference type="AlphaFoldDB" id="E8R0P4"/>
<dbReference type="GO" id="GO:0006310">
    <property type="term" value="P:DNA recombination"/>
    <property type="evidence" value="ECO:0007669"/>
    <property type="project" value="UniProtKB-UniRule"/>
</dbReference>
<evidence type="ECO:0000313" key="7">
    <source>
        <dbReference type="EMBL" id="ADV61229.1"/>
    </source>
</evidence>
<dbReference type="EMBL" id="CP002353">
    <property type="protein sequence ID" value="ADV61229.1"/>
    <property type="molecule type" value="Genomic_DNA"/>
</dbReference>
<dbReference type="InterPro" id="IPR012340">
    <property type="entry name" value="NA-bd_OB-fold"/>
</dbReference>
<dbReference type="GO" id="GO:0000400">
    <property type="term" value="F:four-way junction DNA binding"/>
    <property type="evidence" value="ECO:0007669"/>
    <property type="project" value="UniProtKB-UniRule"/>
</dbReference>
<keyword evidence="7" id="KW-0547">Nucleotide-binding</keyword>
<evidence type="ECO:0000256" key="2">
    <source>
        <dbReference type="ARBA" id="ARBA00022763"/>
    </source>
</evidence>
<feature type="region of interest" description="Domain III" evidence="6">
    <location>
        <begin position="166"/>
        <end position="232"/>
    </location>
</feature>
<comment type="function">
    <text evidence="6">The RuvA-RuvB-RuvC complex processes Holliday junction (HJ) DNA during genetic recombination and DNA repair, while the RuvA-RuvB complex plays an important role in the rescue of blocked DNA replication forks via replication fork reversal (RFR). RuvA specifically binds to HJ cruciform DNA, conferring on it an open structure. The RuvB hexamer acts as an ATP-dependent pump, pulling dsDNA into and through the RuvAB complex. HJ branch migration allows RuvC to scan DNA until it finds its consensus sequence, where it cleaves and resolves the cruciform DNA.</text>
</comment>
<dbReference type="GO" id="GO:0005737">
    <property type="term" value="C:cytoplasm"/>
    <property type="evidence" value="ECO:0007669"/>
    <property type="project" value="UniProtKB-SubCell"/>
</dbReference>
<comment type="similarity">
    <text evidence="6">Belongs to the RuvA family.</text>
</comment>
<keyword evidence="3 6" id="KW-0238">DNA-binding</keyword>
<dbReference type="Pfam" id="PF14520">
    <property type="entry name" value="HHH_5"/>
    <property type="match status" value="1"/>
</dbReference>
<dbReference type="GO" id="GO:0048476">
    <property type="term" value="C:Holliday junction resolvase complex"/>
    <property type="evidence" value="ECO:0007669"/>
    <property type="project" value="UniProtKB-UniRule"/>
</dbReference>
<dbReference type="OrthoDB" id="5293449at2"/>
<dbReference type="NCBIfam" id="TIGR00084">
    <property type="entry name" value="ruvA"/>
    <property type="match status" value="1"/>
</dbReference>
<organism evidence="7 8">
    <name type="scientific">Isosphaera pallida (strain ATCC 43644 / DSM 9630 / IS1B)</name>
    <dbReference type="NCBI Taxonomy" id="575540"/>
    <lineage>
        <taxon>Bacteria</taxon>
        <taxon>Pseudomonadati</taxon>
        <taxon>Planctomycetota</taxon>
        <taxon>Planctomycetia</taxon>
        <taxon>Isosphaerales</taxon>
        <taxon>Isosphaeraceae</taxon>
        <taxon>Isosphaera</taxon>
    </lineage>
</organism>
<keyword evidence="4 6" id="KW-0233">DNA recombination</keyword>
<evidence type="ECO:0000313" key="8">
    <source>
        <dbReference type="Proteomes" id="UP000008631"/>
    </source>
</evidence>
<dbReference type="HOGENOM" id="CLU_087936_3_0_0"/>
<dbReference type="KEGG" id="ipa:Isop_0637"/>
<evidence type="ECO:0000256" key="5">
    <source>
        <dbReference type="ARBA" id="ARBA00023204"/>
    </source>
</evidence>
<keyword evidence="1 6" id="KW-0963">Cytoplasm</keyword>
<dbReference type="Gene3D" id="2.40.50.140">
    <property type="entry name" value="Nucleic acid-binding proteins"/>
    <property type="match status" value="1"/>
</dbReference>
<comment type="caution">
    <text evidence="6">Lacks conserved residue(s) required for the propagation of feature annotation.</text>
</comment>
<comment type="subunit">
    <text evidence="6">Homotetramer. Forms an RuvA(8)-RuvB(12)-Holliday junction (HJ) complex. HJ DNA is sandwiched between 2 RuvA tetramers; dsDNA enters through RuvA and exits via RuvB. An RuvB hexamer assembles on each DNA strand where it exits the tetramer. Each RuvB hexamer is contacted by two RuvA subunits (via domain III) on 2 adjacent RuvB subunits; this complex drives branch migration. In the full resolvosome a probable DNA-RuvA(4)-RuvB(12)-RuvC(2) complex forms which resolves the HJ.</text>
</comment>
<dbReference type="GO" id="GO:0006281">
    <property type="term" value="P:DNA repair"/>
    <property type="evidence" value="ECO:0007669"/>
    <property type="project" value="UniProtKB-UniRule"/>
</dbReference>
<dbReference type="eggNOG" id="COG0632">
    <property type="taxonomic scope" value="Bacteria"/>
</dbReference>
<dbReference type="InterPro" id="IPR000085">
    <property type="entry name" value="RuvA"/>
</dbReference>
<comment type="subcellular location">
    <subcellularLocation>
        <location evidence="6">Cytoplasm</location>
    </subcellularLocation>
</comment>
<keyword evidence="7" id="KW-0067">ATP-binding</keyword>
<sequence>MITLVRGILERVGQEEAILSVPPWEIEVWVTELTRRQIQTKLGEEIRLYTILNIEGNATMGRMSPRLIGFLSPVEREFFEVFCSVDGVGVRKALRAICQPVKDLARTIQDQDVATLATFPGVGEALAERIVAKLRRKVGKFALALGDPRVPASRFTASDLEDAPHSSSNATDPEIVRDVYAALLSVGHTETQARQAIDQALSSKKAFRSVADMINAIYQHQSSRRDQPTGSA</sequence>
<name>E8R0P4_ISOPI</name>
<dbReference type="HAMAP" id="MF_00031">
    <property type="entry name" value="DNA_HJ_migration_RuvA"/>
    <property type="match status" value="1"/>
</dbReference>
<dbReference type="SUPFAM" id="SSF47781">
    <property type="entry name" value="RuvA domain 2-like"/>
    <property type="match status" value="1"/>
</dbReference>